<dbReference type="KEGG" id="scv:A4G25_03670"/>
<reference evidence="1 3" key="1">
    <citation type="submission" date="2021-01" db="EMBL/GenBank/DDBJ databases">
        <title>FDA dAtabase for Regulatory Grade micrObial Sequences (FDA-ARGOS): Supporting development and validation of Infectious Disease Dx tests.</title>
        <authorList>
            <person name="Sproer C."/>
            <person name="Gronow S."/>
            <person name="Severitt S."/>
            <person name="Schroder I."/>
            <person name="Tallon L."/>
            <person name="Sadzewicz L."/>
            <person name="Zhao X."/>
            <person name="Boylan J."/>
            <person name="Ott S."/>
            <person name="Bowen H."/>
            <person name="Vavikolanu K."/>
            <person name="Mehta A."/>
            <person name="Aluvathingal J."/>
            <person name="Nadendla S."/>
            <person name="Lowell S."/>
            <person name="Myers T."/>
            <person name="Yan Y."/>
            <person name="Sichtig H."/>
        </authorList>
    </citation>
    <scope>NUCLEOTIDE SEQUENCE [LARGE SCALE GENOMIC DNA]</scope>
    <source>
        <strain evidence="1 3">FDAARGOS_1148</strain>
    </source>
</reference>
<dbReference type="KEGG" id="scv:A4G25_04570"/>
<keyword evidence="3" id="KW-1185">Reference proteome</keyword>
<organism evidence="1 3">
    <name type="scientific">Staphylococcus condimenti</name>
    <dbReference type="NCBI Taxonomy" id="70255"/>
    <lineage>
        <taxon>Bacteria</taxon>
        <taxon>Bacillati</taxon>
        <taxon>Bacillota</taxon>
        <taxon>Bacilli</taxon>
        <taxon>Bacillales</taxon>
        <taxon>Staphylococcaceae</taxon>
        <taxon>Staphylococcus</taxon>
    </lineage>
</organism>
<dbReference type="EMBL" id="CP068073">
    <property type="protein sequence ID" value="QQS83126.1"/>
    <property type="molecule type" value="Genomic_DNA"/>
</dbReference>
<sequence length="136" mass="15991">MVKIKVKKEFTKREFIKYLLEQDDIEVDLENYHIEYHEGIRTDVIKPEISGKFPISFNHDTKMIELYVEEEVTKYSEIPNLVELYDLETGKGPETLMHQKALVNNFIENEAVIALYAMNDDYTLALLWTREGGMVE</sequence>
<evidence type="ECO:0000313" key="3">
    <source>
        <dbReference type="Proteomes" id="UP000595942"/>
    </source>
</evidence>
<evidence type="ECO:0000313" key="1">
    <source>
        <dbReference type="EMBL" id="QQS82943.1"/>
    </source>
</evidence>
<dbReference type="Proteomes" id="UP000595942">
    <property type="component" value="Chromosome"/>
</dbReference>
<dbReference type="GeneID" id="93727130"/>
<dbReference type="EMBL" id="CP068073">
    <property type="protein sequence ID" value="QQS82943.1"/>
    <property type="molecule type" value="Genomic_DNA"/>
</dbReference>
<dbReference type="AlphaFoldDB" id="A0A143PBG0"/>
<name>A0A143PBG0_9STAP</name>
<protein>
    <submittedName>
        <fullName evidence="1">Uncharacterized protein</fullName>
    </submittedName>
</protein>
<dbReference type="RefSeq" id="WP_047133049.1">
    <property type="nucleotide sequence ID" value="NZ_CP015114.1"/>
</dbReference>
<accession>A0A143PBG0</accession>
<evidence type="ECO:0000313" key="2">
    <source>
        <dbReference type="EMBL" id="QQS83126.1"/>
    </source>
</evidence>
<gene>
    <name evidence="1" type="ORF">I6J05_01095</name>
    <name evidence="2" type="ORF">I6J05_02030</name>
</gene>
<proteinExistence type="predicted"/>